<evidence type="ECO:0000313" key="6">
    <source>
        <dbReference type="EMBL" id="HBT48553.1"/>
    </source>
</evidence>
<feature type="binding site" evidence="4">
    <location>
        <position position="62"/>
    </location>
    <ligand>
        <name>Zn(2+)</name>
        <dbReference type="ChEBI" id="CHEBI:29105"/>
    </ligand>
</feature>
<evidence type="ECO:0000259" key="5">
    <source>
        <dbReference type="Pfam" id="PF01979"/>
    </source>
</evidence>
<comment type="function">
    <text evidence="4">Catalyzes the deamination of 5-methylthioadenosine and S-adenosyl-L-homocysteine into 5-methylthioinosine and S-inosyl-L-homocysteine, respectively. Is also able to deaminate adenosine.</text>
</comment>
<evidence type="ECO:0000256" key="3">
    <source>
        <dbReference type="ARBA" id="ARBA00022833"/>
    </source>
</evidence>
<comment type="catalytic activity">
    <reaction evidence="4">
        <text>S-adenosyl-L-homocysteine + H2O + H(+) = S-inosyl-L-homocysteine + NH4(+)</text>
        <dbReference type="Rhea" id="RHEA:20716"/>
        <dbReference type="ChEBI" id="CHEBI:15377"/>
        <dbReference type="ChEBI" id="CHEBI:15378"/>
        <dbReference type="ChEBI" id="CHEBI:28938"/>
        <dbReference type="ChEBI" id="CHEBI:57856"/>
        <dbReference type="ChEBI" id="CHEBI:57985"/>
        <dbReference type="EC" id="3.5.4.28"/>
    </reaction>
</comment>
<dbReference type="SUPFAM" id="SSF51556">
    <property type="entry name" value="Metallo-dependent hydrolases"/>
    <property type="match status" value="1"/>
</dbReference>
<keyword evidence="2 4" id="KW-0378">Hydrolase</keyword>
<comment type="caution">
    <text evidence="6">The sequence shown here is derived from an EMBL/GenBank/DDBJ whole genome shotgun (WGS) entry which is preliminary data.</text>
</comment>
<dbReference type="InterPro" id="IPR032466">
    <property type="entry name" value="Metal_Hydrolase"/>
</dbReference>
<evidence type="ECO:0000256" key="4">
    <source>
        <dbReference type="HAMAP-Rule" id="MF_01281"/>
    </source>
</evidence>
<dbReference type="GO" id="GO:0050270">
    <property type="term" value="F:S-adenosylhomocysteine deaminase activity"/>
    <property type="evidence" value="ECO:0007669"/>
    <property type="project" value="UniProtKB-UniRule"/>
</dbReference>
<dbReference type="GO" id="GO:0046872">
    <property type="term" value="F:metal ion binding"/>
    <property type="evidence" value="ECO:0007669"/>
    <property type="project" value="UniProtKB-KW"/>
</dbReference>
<comment type="cofactor">
    <cofactor evidence="4">
        <name>Zn(2+)</name>
        <dbReference type="ChEBI" id="CHEBI:29105"/>
    </cofactor>
    <text evidence="4">Binds 1 zinc ion per subunit.</text>
</comment>
<dbReference type="Gene3D" id="3.20.20.140">
    <property type="entry name" value="Metal-dependent hydrolases"/>
    <property type="match status" value="1"/>
</dbReference>
<feature type="binding site" evidence="4">
    <location>
        <position position="143"/>
    </location>
    <ligand>
        <name>substrate</name>
    </ligand>
</feature>
<dbReference type="Gene3D" id="2.30.40.10">
    <property type="entry name" value="Urease, subunit C, domain 1"/>
    <property type="match status" value="1"/>
</dbReference>
<feature type="binding site" evidence="4">
    <location>
        <position position="91"/>
    </location>
    <ligand>
        <name>substrate</name>
    </ligand>
</feature>
<evidence type="ECO:0000256" key="1">
    <source>
        <dbReference type="ARBA" id="ARBA00022723"/>
    </source>
</evidence>
<feature type="binding site" evidence="4">
    <location>
        <position position="298"/>
    </location>
    <ligand>
        <name>Zn(2+)</name>
        <dbReference type="ChEBI" id="CHEBI:29105"/>
    </ligand>
</feature>
<sequence>MNLLIKNVNLLSMEEDKVLEGVNVYVEGDTIKHIGELLSDVKVDVVIDGKDKLAMPGLINAHTHLGMSLFRNYANDVPLFDWLTKYIWPLEARLTAEDVYWGSLLSMIEMIYSGTTTYCDMYFFMEEVAKATEEIGIRGVISRGIIEEQDAKVNEEKLKDTEDLYKTWNGKAEGRIKVMVGPHAPYTCGPTYLKEILDLAKRLGTGIHIHVSETKREVEESLEKYGKTPVQHLKDLGIFEVPTVAAHCVHLTDEDIEVLKEMKVSPVYNPTSNLKLASGFAPVEKMLKKGINVALGTDGPASNNNLNMFEEIHFAATINKALNEDALSVPAFEALKMATVSGARALLWEREIGTIEVGKKADVILIDLNKPHLHPKNDLISALAYSVQGSDVDTVIVNGKVIMEKREIKTVDVERVYYEVEKRAQNLIRGEIS</sequence>
<dbReference type="PANTHER" id="PTHR43794:SF11">
    <property type="entry name" value="AMIDOHYDROLASE-RELATED DOMAIN-CONTAINING PROTEIN"/>
    <property type="match status" value="1"/>
</dbReference>
<dbReference type="InterPro" id="IPR023512">
    <property type="entry name" value="Deaminase_MtaD/DadD"/>
</dbReference>
<reference evidence="6 7" key="1">
    <citation type="journal article" date="2018" name="Nat. Biotechnol.">
        <title>A standardized bacterial taxonomy based on genome phylogeny substantially revises the tree of life.</title>
        <authorList>
            <person name="Parks D.H."/>
            <person name="Chuvochina M."/>
            <person name="Waite D.W."/>
            <person name="Rinke C."/>
            <person name="Skarshewski A."/>
            <person name="Chaumeil P.A."/>
            <person name="Hugenholtz P."/>
        </authorList>
    </citation>
    <scope>NUCLEOTIDE SEQUENCE [LARGE SCALE GENOMIC DNA]</scope>
    <source>
        <strain evidence="6">UBA12544</strain>
    </source>
</reference>
<dbReference type="PANTHER" id="PTHR43794">
    <property type="entry name" value="AMINOHYDROLASE SSNA-RELATED"/>
    <property type="match status" value="1"/>
</dbReference>
<gene>
    <name evidence="4" type="primary">mtaD</name>
    <name evidence="6" type="ORF">DEA61_01565</name>
</gene>
<dbReference type="EC" id="3.5.4.31" evidence="4"/>
<dbReference type="FunFam" id="3.20.20.140:FF:000014">
    <property type="entry name" value="5-methylthioadenosine/S-adenosylhomocysteine deaminase"/>
    <property type="match status" value="1"/>
</dbReference>
<evidence type="ECO:0000313" key="7">
    <source>
        <dbReference type="Proteomes" id="UP000264445"/>
    </source>
</evidence>
<feature type="binding site" evidence="4">
    <location>
        <position position="210"/>
    </location>
    <ligand>
        <name>Zn(2+)</name>
        <dbReference type="ChEBI" id="CHEBI:29105"/>
    </ligand>
</feature>
<dbReference type="SUPFAM" id="SSF51338">
    <property type="entry name" value="Composite domain of metallo-dependent hydrolases"/>
    <property type="match status" value="1"/>
</dbReference>
<feature type="binding site" evidence="4">
    <location>
        <position position="298"/>
    </location>
    <ligand>
        <name>substrate</name>
    </ligand>
</feature>
<dbReference type="EMBL" id="DOLB01000035">
    <property type="protein sequence ID" value="HBT48553.1"/>
    <property type="molecule type" value="Genomic_DNA"/>
</dbReference>
<dbReference type="HAMAP" id="MF_01281">
    <property type="entry name" value="MTA_SAH_deamin"/>
    <property type="match status" value="1"/>
</dbReference>
<name>A0A117KVL1_9THEO</name>
<dbReference type="RefSeq" id="WP_278428618.1">
    <property type="nucleotide sequence ID" value="NZ_DOLB01000035.1"/>
</dbReference>
<dbReference type="InterPro" id="IPR050287">
    <property type="entry name" value="MTA/SAH_deaminase"/>
</dbReference>
<feature type="binding site" evidence="4">
    <location>
        <position position="213"/>
    </location>
    <ligand>
        <name>substrate</name>
    </ligand>
</feature>
<protein>
    <recommendedName>
        <fullName evidence="4">5-methylthioadenosine/S-adenosylhomocysteine deaminase</fullName>
        <shortName evidence="4">MTA/SAH deaminase</shortName>
        <ecNumber evidence="4">3.5.4.28</ecNumber>
        <ecNumber evidence="4">3.5.4.31</ecNumber>
    </recommendedName>
</protein>
<comment type="similarity">
    <text evidence="4">Belongs to the metallo-dependent hydrolases superfamily. MTA/SAH deaminase family.</text>
</comment>
<dbReference type="GO" id="GO:0090614">
    <property type="term" value="F:5'-methylthioadenosine deaminase activity"/>
    <property type="evidence" value="ECO:0007669"/>
    <property type="project" value="UniProtKB-UniRule"/>
</dbReference>
<accession>A0A117KVL1</accession>
<dbReference type="CDD" id="cd01298">
    <property type="entry name" value="ATZ_TRZ_like"/>
    <property type="match status" value="1"/>
</dbReference>
<feature type="binding site" evidence="4">
    <location>
        <position position="64"/>
    </location>
    <ligand>
        <name>Zn(2+)</name>
        <dbReference type="ChEBI" id="CHEBI:29105"/>
    </ligand>
</feature>
<dbReference type="InterPro" id="IPR011059">
    <property type="entry name" value="Metal-dep_hydrolase_composite"/>
</dbReference>
<organism evidence="6 7">
    <name type="scientific">Caldanaerobacter subterraneus</name>
    <dbReference type="NCBI Taxonomy" id="911092"/>
    <lineage>
        <taxon>Bacteria</taxon>
        <taxon>Bacillati</taxon>
        <taxon>Bacillota</taxon>
        <taxon>Clostridia</taxon>
        <taxon>Thermoanaerobacterales</taxon>
        <taxon>Thermoanaerobacteraceae</taxon>
        <taxon>Caldanaerobacter</taxon>
    </lineage>
</organism>
<evidence type="ECO:0000256" key="2">
    <source>
        <dbReference type="ARBA" id="ARBA00022801"/>
    </source>
</evidence>
<comment type="caution">
    <text evidence="4">Lacks conserved residue(s) required for the propagation of feature annotation.</text>
</comment>
<dbReference type="EC" id="3.5.4.28" evidence="4"/>
<dbReference type="InterPro" id="IPR006680">
    <property type="entry name" value="Amidohydro-rel"/>
</dbReference>
<dbReference type="AlphaFoldDB" id="A0A117KVL1"/>
<dbReference type="Pfam" id="PF01979">
    <property type="entry name" value="Amidohydro_1"/>
    <property type="match status" value="1"/>
</dbReference>
<comment type="catalytic activity">
    <reaction evidence="4">
        <text>S-methyl-5'-thioadenosine + H2O + H(+) = S-methyl-5'-thioinosine + NH4(+)</text>
        <dbReference type="Rhea" id="RHEA:25025"/>
        <dbReference type="ChEBI" id="CHEBI:15377"/>
        <dbReference type="ChEBI" id="CHEBI:15378"/>
        <dbReference type="ChEBI" id="CHEBI:17509"/>
        <dbReference type="ChEBI" id="CHEBI:28938"/>
        <dbReference type="ChEBI" id="CHEBI:48595"/>
        <dbReference type="EC" id="3.5.4.31"/>
    </reaction>
</comment>
<dbReference type="Proteomes" id="UP000264445">
    <property type="component" value="Unassembled WGS sequence"/>
</dbReference>
<keyword evidence="1 4" id="KW-0479">Metal-binding</keyword>
<feature type="domain" description="Amidohydrolase-related" evidence="5">
    <location>
        <begin position="54"/>
        <end position="401"/>
    </location>
</feature>
<proteinExistence type="inferred from homology"/>
<keyword evidence="3 4" id="KW-0862">Zinc</keyword>
<feature type="binding site" evidence="4">
    <location>
        <position position="183"/>
    </location>
    <ligand>
        <name>substrate</name>
    </ligand>
</feature>